<gene>
    <name evidence="1" type="ORF">F8A88_10095</name>
</gene>
<dbReference type="GO" id="GO:0016740">
    <property type="term" value="F:transferase activity"/>
    <property type="evidence" value="ECO:0007669"/>
    <property type="project" value="UniProtKB-KW"/>
</dbReference>
<dbReference type="SUPFAM" id="SSF52402">
    <property type="entry name" value="Adenine nucleotide alpha hydrolases-like"/>
    <property type="match status" value="1"/>
</dbReference>
<protein>
    <submittedName>
        <fullName evidence="1">N-acetyl sugar amidotransferase</fullName>
    </submittedName>
</protein>
<dbReference type="RefSeq" id="WP_151151041.1">
    <property type="nucleotide sequence ID" value="NZ_WAIE01000004.1"/>
</dbReference>
<proteinExistence type="predicted"/>
<sequence>MEVKYGLPEKVQYCTRCVISNQRPSSSVEFKNKGQKKQTIMFDDEGVCAACRYADIKENEIDWAEREDELMRLCDQYRSKDGGYDCVVPGSGGKDSAFTAHILKDKFGMTPLTVTWAPHKYTEIGWKNFQNWIHAGFDNILFTPNGKVHRLLTRLAFENLVHPFQPFIVGQRMIAPKVSIEKNIPLIFYGENQAEYGNNIEENFIPTMNTDFFAGSQDPADLVLGGVTGRELMDEYGLSAKDLIPYMPVKKEDLDRTGTVVHYLGYYVKWDPQECYYYASQHTGFQCNDERTEGSYSKYSSIDDKIDPLHYYTTLAKFGIGRATYDAAQEVRNGKITREEGIALVRKYDTEFPGRFFDEMLEYMGITAERFHEVVDAARSEHLWEKRDGEWHLRHPIWEEGK</sequence>
<keyword evidence="1" id="KW-0808">Transferase</keyword>
<comment type="caution">
    <text evidence="1">The sequence shown here is derived from an EMBL/GenBank/DDBJ whole genome shotgun (WGS) entry which is preliminary data.</text>
</comment>
<dbReference type="Proteomes" id="UP000438699">
    <property type="component" value="Unassembled WGS sequence"/>
</dbReference>
<dbReference type="NCBIfam" id="TIGR03573">
    <property type="entry name" value="WbuX"/>
    <property type="match status" value="1"/>
</dbReference>
<evidence type="ECO:0000313" key="1">
    <source>
        <dbReference type="EMBL" id="KAB1441298.1"/>
    </source>
</evidence>
<dbReference type="OrthoDB" id="5366152at2"/>
<dbReference type="InterPro" id="IPR020022">
    <property type="entry name" value="N-acetyl_sugar_amidoTrfase"/>
</dbReference>
<organism evidence="1 2">
    <name type="scientific">Pseudodesulfovibrio senegalensis</name>
    <dbReference type="NCBI Taxonomy" id="1721087"/>
    <lineage>
        <taxon>Bacteria</taxon>
        <taxon>Pseudomonadati</taxon>
        <taxon>Thermodesulfobacteriota</taxon>
        <taxon>Desulfovibrionia</taxon>
        <taxon>Desulfovibrionales</taxon>
        <taxon>Desulfovibrionaceae</taxon>
    </lineage>
</organism>
<accession>A0A6N6N1M1</accession>
<keyword evidence="2" id="KW-1185">Reference proteome</keyword>
<reference evidence="1 2" key="1">
    <citation type="journal article" date="2017" name="Int. J. Syst. Evol. Microbiol.">
        <title>Desulfovibrio senegalensis sp. nov., a mesophilic sulfate reducer isolated from marine sediment.</title>
        <authorList>
            <person name="Thioye A."/>
            <person name="Gam Z.B.A."/>
            <person name="Mbengue M."/>
            <person name="Cayol J.L."/>
            <person name="Joseph-Bartoli M."/>
            <person name="Toure-Kane C."/>
            <person name="Labat M."/>
        </authorList>
    </citation>
    <scope>NUCLEOTIDE SEQUENCE [LARGE SCALE GENOMIC DNA]</scope>
    <source>
        <strain evidence="1 2">DSM 101509</strain>
    </source>
</reference>
<evidence type="ECO:0000313" key="2">
    <source>
        <dbReference type="Proteomes" id="UP000438699"/>
    </source>
</evidence>
<dbReference type="AlphaFoldDB" id="A0A6N6N1M1"/>
<dbReference type="EMBL" id="WAIE01000004">
    <property type="protein sequence ID" value="KAB1441298.1"/>
    <property type="molecule type" value="Genomic_DNA"/>
</dbReference>
<name>A0A6N6N1M1_9BACT</name>